<dbReference type="AlphaFoldDB" id="A0AA40B755"/>
<protein>
    <submittedName>
        <fullName evidence="2">Uncharacterized protein</fullName>
    </submittedName>
</protein>
<dbReference type="Proteomes" id="UP001172159">
    <property type="component" value="Unassembled WGS sequence"/>
</dbReference>
<proteinExistence type="predicted"/>
<keyword evidence="3" id="KW-1185">Reference proteome</keyword>
<gene>
    <name evidence="2" type="ORF">B0T21DRAFT_291922</name>
</gene>
<dbReference type="EMBL" id="JAUKTV010000009">
    <property type="protein sequence ID" value="KAK0728937.1"/>
    <property type="molecule type" value="Genomic_DNA"/>
</dbReference>
<accession>A0AA40B755</accession>
<sequence>MKFSTPVALLAVAAVDAAVVQEDKRWCNTEGQACHTVARAAEAFTNAIKTSGVVARDDSAAAQVARRQVDQLALAISASQADPITFYTALGLGDQFTLEEKPHAEKREAAPQWCLRFVGQSCWKRDASPEAAEEQKRCTSEDGACTKAKRAAEAVINAIEASADNLAKREAAPQWCLRFVGQSCWKRNAAPEAACNAPDGACTKATRDIHAMYNAARHIIDASA</sequence>
<feature type="signal peptide" evidence="1">
    <location>
        <begin position="1"/>
        <end position="17"/>
    </location>
</feature>
<evidence type="ECO:0000256" key="1">
    <source>
        <dbReference type="SAM" id="SignalP"/>
    </source>
</evidence>
<keyword evidence="1" id="KW-0732">Signal</keyword>
<organism evidence="2 3">
    <name type="scientific">Apiosordaria backusii</name>
    <dbReference type="NCBI Taxonomy" id="314023"/>
    <lineage>
        <taxon>Eukaryota</taxon>
        <taxon>Fungi</taxon>
        <taxon>Dikarya</taxon>
        <taxon>Ascomycota</taxon>
        <taxon>Pezizomycotina</taxon>
        <taxon>Sordariomycetes</taxon>
        <taxon>Sordariomycetidae</taxon>
        <taxon>Sordariales</taxon>
        <taxon>Lasiosphaeriaceae</taxon>
        <taxon>Apiosordaria</taxon>
    </lineage>
</organism>
<evidence type="ECO:0000313" key="3">
    <source>
        <dbReference type="Proteomes" id="UP001172159"/>
    </source>
</evidence>
<name>A0AA40B755_9PEZI</name>
<evidence type="ECO:0000313" key="2">
    <source>
        <dbReference type="EMBL" id="KAK0728937.1"/>
    </source>
</evidence>
<reference evidence="2" key="1">
    <citation type="submission" date="2023-06" db="EMBL/GenBank/DDBJ databases">
        <title>Genome-scale phylogeny and comparative genomics of the fungal order Sordariales.</title>
        <authorList>
            <consortium name="Lawrence Berkeley National Laboratory"/>
            <person name="Hensen N."/>
            <person name="Bonometti L."/>
            <person name="Westerberg I."/>
            <person name="Brannstrom I.O."/>
            <person name="Guillou S."/>
            <person name="Cros-Aarteil S."/>
            <person name="Calhoun S."/>
            <person name="Haridas S."/>
            <person name="Kuo A."/>
            <person name="Mondo S."/>
            <person name="Pangilinan J."/>
            <person name="Riley R."/>
            <person name="Labutti K."/>
            <person name="Andreopoulos B."/>
            <person name="Lipzen A."/>
            <person name="Chen C."/>
            <person name="Yanf M."/>
            <person name="Daum C."/>
            <person name="Ng V."/>
            <person name="Clum A."/>
            <person name="Steindorff A."/>
            <person name="Ohm R."/>
            <person name="Martin F."/>
            <person name="Silar P."/>
            <person name="Natvig D."/>
            <person name="Lalanne C."/>
            <person name="Gautier V."/>
            <person name="Ament-Velasquez S.L."/>
            <person name="Kruys A."/>
            <person name="Hutchinson M.I."/>
            <person name="Powell A.J."/>
            <person name="Barry K."/>
            <person name="Miller A.N."/>
            <person name="Grigoriev I.V."/>
            <person name="Debuchy R."/>
            <person name="Gladieux P."/>
            <person name="Thoren M.H."/>
            <person name="Johannesson H."/>
        </authorList>
    </citation>
    <scope>NUCLEOTIDE SEQUENCE</scope>
    <source>
        <strain evidence="2">CBS 540.89</strain>
    </source>
</reference>
<comment type="caution">
    <text evidence="2">The sequence shown here is derived from an EMBL/GenBank/DDBJ whole genome shotgun (WGS) entry which is preliminary data.</text>
</comment>
<feature type="chain" id="PRO_5041447595" evidence="1">
    <location>
        <begin position="18"/>
        <end position="224"/>
    </location>
</feature>